<dbReference type="Pfam" id="PF00168">
    <property type="entry name" value="C2"/>
    <property type="match status" value="1"/>
</dbReference>
<dbReference type="WBParaSite" id="MhA1_Contig553.frz3.gene1">
    <property type="protein sequence ID" value="MhA1_Contig553.frz3.gene1"/>
    <property type="gene ID" value="MhA1_Contig553.frz3.gene1"/>
</dbReference>
<evidence type="ECO:0000313" key="2">
    <source>
        <dbReference type="Proteomes" id="UP000095281"/>
    </source>
</evidence>
<protein>
    <submittedName>
        <fullName evidence="3">Transcriptional regulator</fullName>
    </submittedName>
</protein>
<dbReference type="SUPFAM" id="SSF49562">
    <property type="entry name" value="C2 domain (Calcium/lipid-binding domain, CaLB)"/>
    <property type="match status" value="1"/>
</dbReference>
<accession>A0A1I8BSC9</accession>
<organism evidence="2 3">
    <name type="scientific">Meloidogyne hapla</name>
    <name type="common">Root-knot nematode worm</name>
    <dbReference type="NCBI Taxonomy" id="6305"/>
    <lineage>
        <taxon>Eukaryota</taxon>
        <taxon>Metazoa</taxon>
        <taxon>Ecdysozoa</taxon>
        <taxon>Nematoda</taxon>
        <taxon>Chromadorea</taxon>
        <taxon>Rhabditida</taxon>
        <taxon>Tylenchina</taxon>
        <taxon>Tylenchomorpha</taxon>
        <taxon>Tylenchoidea</taxon>
        <taxon>Meloidogynidae</taxon>
        <taxon>Meloidogyninae</taxon>
        <taxon>Meloidogyne</taxon>
    </lineage>
</organism>
<dbReference type="AlphaFoldDB" id="A0A1I8BSC9"/>
<sequence length="94" mass="11192">MDSDETFFFEPVDGWKDKTFIVICSPDDPIPEIVQMKKDIRRMDKHIKELDDRIYSAIIDSKNRKYQVFDYDRFMRDDFMGTANISLSTLNLSQ</sequence>
<dbReference type="Proteomes" id="UP000095281">
    <property type="component" value="Unplaced"/>
</dbReference>
<proteinExistence type="predicted"/>
<keyword evidence="2" id="KW-1185">Reference proteome</keyword>
<evidence type="ECO:0000259" key="1">
    <source>
        <dbReference type="Pfam" id="PF00168"/>
    </source>
</evidence>
<reference evidence="3" key="1">
    <citation type="submission" date="2016-11" db="UniProtKB">
        <authorList>
            <consortium name="WormBaseParasite"/>
        </authorList>
    </citation>
    <scope>IDENTIFICATION</scope>
</reference>
<feature type="domain" description="C2" evidence="1">
    <location>
        <begin position="67"/>
        <end position="92"/>
    </location>
</feature>
<dbReference type="InterPro" id="IPR000008">
    <property type="entry name" value="C2_dom"/>
</dbReference>
<dbReference type="InterPro" id="IPR035892">
    <property type="entry name" value="C2_domain_sf"/>
</dbReference>
<evidence type="ECO:0000313" key="3">
    <source>
        <dbReference type="WBParaSite" id="MhA1_Contig553.frz3.gene1"/>
    </source>
</evidence>
<name>A0A1I8BSC9_MELHA</name>
<dbReference type="Gene3D" id="2.60.40.150">
    <property type="entry name" value="C2 domain"/>
    <property type="match status" value="1"/>
</dbReference>